<evidence type="ECO:0000259" key="4">
    <source>
        <dbReference type="Pfam" id="PF00496"/>
    </source>
</evidence>
<comment type="caution">
    <text evidence="5">The sequence shown here is derived from an EMBL/GenBank/DDBJ whole genome shotgun (WGS) entry which is preliminary data.</text>
</comment>
<evidence type="ECO:0000256" key="2">
    <source>
        <dbReference type="ARBA" id="ARBA00022448"/>
    </source>
</evidence>
<reference evidence="5 6" key="1">
    <citation type="submission" date="2021-03" db="EMBL/GenBank/DDBJ databases">
        <title>Whole genome sequence of Metabacillus bambusae BG109.</title>
        <authorList>
            <person name="Jeong J.W."/>
        </authorList>
    </citation>
    <scope>NUCLEOTIDE SEQUENCE [LARGE SCALE GENOMIC DNA]</scope>
    <source>
        <strain evidence="5 6">BG109</strain>
    </source>
</reference>
<dbReference type="CDD" id="cd00995">
    <property type="entry name" value="PBP2_NikA_DppA_OppA_like"/>
    <property type="match status" value="1"/>
</dbReference>
<feature type="domain" description="Solute-binding protein family 5" evidence="4">
    <location>
        <begin position="80"/>
        <end position="412"/>
    </location>
</feature>
<keyword evidence="3" id="KW-0732">Signal</keyword>
<evidence type="ECO:0000313" key="6">
    <source>
        <dbReference type="Proteomes" id="UP000663981"/>
    </source>
</evidence>
<dbReference type="InterPro" id="IPR039424">
    <property type="entry name" value="SBP_5"/>
</dbReference>
<dbReference type="Gene3D" id="3.40.190.10">
    <property type="entry name" value="Periplasmic binding protein-like II"/>
    <property type="match status" value="1"/>
</dbReference>
<gene>
    <name evidence="5" type="ORF">I7822_20750</name>
</gene>
<protein>
    <submittedName>
        <fullName evidence="5">ABC transporter substrate-binding protein</fullName>
    </submittedName>
</protein>
<dbReference type="Gene3D" id="3.90.76.10">
    <property type="entry name" value="Dipeptide-binding Protein, Domain 1"/>
    <property type="match status" value="1"/>
</dbReference>
<dbReference type="PANTHER" id="PTHR30290:SF9">
    <property type="entry name" value="OLIGOPEPTIDE-BINDING PROTEIN APPA"/>
    <property type="match status" value="1"/>
</dbReference>
<dbReference type="Gene3D" id="3.10.105.10">
    <property type="entry name" value="Dipeptide-binding Protein, Domain 3"/>
    <property type="match status" value="1"/>
</dbReference>
<name>A0ABS3N7D7_9BACI</name>
<proteinExistence type="inferred from homology"/>
<dbReference type="PIRSF" id="PIRSF002741">
    <property type="entry name" value="MppA"/>
    <property type="match status" value="1"/>
</dbReference>
<keyword evidence="6" id="KW-1185">Reference proteome</keyword>
<organism evidence="5 6">
    <name type="scientific">Metabacillus bambusae</name>
    <dbReference type="NCBI Taxonomy" id="2795218"/>
    <lineage>
        <taxon>Bacteria</taxon>
        <taxon>Bacillati</taxon>
        <taxon>Bacillota</taxon>
        <taxon>Bacilli</taxon>
        <taxon>Bacillales</taxon>
        <taxon>Bacillaceae</taxon>
        <taxon>Metabacillus</taxon>
    </lineage>
</organism>
<sequence>MLVIFLSISVLLLGCSGEKTTNESGAVDSGDENGGDTLMVALGTNPKIIGYPAEVTNNGPLPFLDPVLQALLHFDEKGNMVSWLAESWETDAEAKTITFKLHDGVKFHDGTDFNAEAVKWNIEKYIENKRTEVENISSMDVIDENTIQLNLTEWNSSSLQAIGYFVRYISPTAFEEHDKDWAYANPIGTGPFVLDKWDINVSVSYKKNPDYWEENEPKLEAIKMLIIEDAQTASSALKAGEVDVIQASNIDIAKELIDSEEFDVVLHKNGIGAVGVGLIPDSRSEGSPFADVKVRQALAYAVDENMLAENFGKGYYVTTNQWGSPDAYTYNPDVKGYPYNPEKAKQLLAEAGYPNGFKTKLFSSQSTKDVFTAVQSYLAEVGIDAELVMADEAKIQSLYFDTWEGGIMGHFHSVQPDLGLYMYRHLDPDGAFYAKGIIHPEDVLQLLKQNQQAPNDEVKTQTSHELQKLVYDKYAAVGKPLYIPMGIFIKQKYVKDDGFGLTHASFWTPDNVWLDK</sequence>
<evidence type="ECO:0000313" key="5">
    <source>
        <dbReference type="EMBL" id="MBO1514055.1"/>
    </source>
</evidence>
<dbReference type="InterPro" id="IPR000914">
    <property type="entry name" value="SBP_5_dom"/>
</dbReference>
<dbReference type="Proteomes" id="UP000663981">
    <property type="component" value="Unassembled WGS sequence"/>
</dbReference>
<comment type="similarity">
    <text evidence="1">Belongs to the bacterial solute-binding protein 5 family.</text>
</comment>
<dbReference type="EMBL" id="JAGDEL010000019">
    <property type="protein sequence ID" value="MBO1514055.1"/>
    <property type="molecule type" value="Genomic_DNA"/>
</dbReference>
<dbReference type="InterPro" id="IPR030678">
    <property type="entry name" value="Peptide/Ni-bd"/>
</dbReference>
<dbReference type="Pfam" id="PF00496">
    <property type="entry name" value="SBP_bac_5"/>
    <property type="match status" value="1"/>
</dbReference>
<evidence type="ECO:0000256" key="3">
    <source>
        <dbReference type="ARBA" id="ARBA00022729"/>
    </source>
</evidence>
<evidence type="ECO:0000256" key="1">
    <source>
        <dbReference type="ARBA" id="ARBA00005695"/>
    </source>
</evidence>
<keyword evidence="2" id="KW-0813">Transport</keyword>
<dbReference type="SUPFAM" id="SSF53850">
    <property type="entry name" value="Periplasmic binding protein-like II"/>
    <property type="match status" value="1"/>
</dbReference>
<dbReference type="PANTHER" id="PTHR30290">
    <property type="entry name" value="PERIPLASMIC BINDING COMPONENT OF ABC TRANSPORTER"/>
    <property type="match status" value="1"/>
</dbReference>
<accession>A0ABS3N7D7</accession>